<evidence type="ECO:0000313" key="2">
    <source>
        <dbReference type="EMBL" id="KER30738.1"/>
    </source>
</evidence>
<reference evidence="2 3" key="1">
    <citation type="submission" date="2013-11" db="EMBL/GenBank/DDBJ databases">
        <title>Opisthorchis viverrini - life in the bile duct.</title>
        <authorList>
            <person name="Young N.D."/>
            <person name="Nagarajan N."/>
            <person name="Lin S.J."/>
            <person name="Korhonen P.K."/>
            <person name="Jex A.R."/>
            <person name="Hall R.S."/>
            <person name="Safavi-Hemami H."/>
            <person name="Kaewkong W."/>
            <person name="Bertrand D."/>
            <person name="Gao S."/>
            <person name="Seet Q."/>
            <person name="Wongkham S."/>
            <person name="Teh B.T."/>
            <person name="Wongkham C."/>
            <person name="Intapan P.M."/>
            <person name="Maleewong W."/>
            <person name="Yang X."/>
            <person name="Hu M."/>
            <person name="Wang Z."/>
            <person name="Hofmann A."/>
            <person name="Sternberg P.W."/>
            <person name="Tan P."/>
            <person name="Wang J."/>
            <person name="Gasser R.B."/>
        </authorList>
    </citation>
    <scope>NUCLEOTIDE SEQUENCE [LARGE SCALE GENOMIC DNA]</scope>
</reference>
<keyword evidence="1" id="KW-0472">Membrane</keyword>
<feature type="transmembrane region" description="Helical" evidence="1">
    <location>
        <begin position="184"/>
        <end position="203"/>
    </location>
</feature>
<feature type="transmembrane region" description="Helical" evidence="1">
    <location>
        <begin position="14"/>
        <end position="33"/>
    </location>
</feature>
<dbReference type="CTD" id="20327281"/>
<dbReference type="Proteomes" id="UP000054324">
    <property type="component" value="Unassembled WGS sequence"/>
</dbReference>
<feature type="transmembrane region" description="Helical" evidence="1">
    <location>
        <begin position="94"/>
        <end position="113"/>
    </location>
</feature>
<feature type="non-terminal residue" evidence="2">
    <location>
        <position position="462"/>
    </location>
</feature>
<proteinExistence type="predicted"/>
<evidence type="ECO:0008006" key="4">
    <source>
        <dbReference type="Google" id="ProtNLM"/>
    </source>
</evidence>
<keyword evidence="1" id="KW-1133">Transmembrane helix</keyword>
<evidence type="ECO:0000256" key="1">
    <source>
        <dbReference type="SAM" id="Phobius"/>
    </source>
</evidence>
<dbReference type="AlphaFoldDB" id="A0A074ZTH2"/>
<evidence type="ECO:0000313" key="3">
    <source>
        <dbReference type="Proteomes" id="UP000054324"/>
    </source>
</evidence>
<organism evidence="2 3">
    <name type="scientific">Opisthorchis viverrini</name>
    <name type="common">Southeast Asian liver fluke</name>
    <dbReference type="NCBI Taxonomy" id="6198"/>
    <lineage>
        <taxon>Eukaryota</taxon>
        <taxon>Metazoa</taxon>
        <taxon>Spiralia</taxon>
        <taxon>Lophotrochozoa</taxon>
        <taxon>Platyhelminthes</taxon>
        <taxon>Trematoda</taxon>
        <taxon>Digenea</taxon>
        <taxon>Opisthorchiida</taxon>
        <taxon>Opisthorchiata</taxon>
        <taxon>Opisthorchiidae</taxon>
        <taxon>Opisthorchis</taxon>
    </lineage>
</organism>
<dbReference type="PANTHER" id="PTHR20765:SF1">
    <property type="entry name" value="EQUILIBRATIVE NUCLEOBASE TRANSPORTER 1"/>
    <property type="match status" value="1"/>
</dbReference>
<dbReference type="SUPFAM" id="SSF103473">
    <property type="entry name" value="MFS general substrate transporter"/>
    <property type="match status" value="1"/>
</dbReference>
<dbReference type="InterPro" id="IPR011701">
    <property type="entry name" value="MFS"/>
</dbReference>
<dbReference type="Gene3D" id="1.20.1250.20">
    <property type="entry name" value="MFS general substrate transporter like domains"/>
    <property type="match status" value="1"/>
</dbReference>
<feature type="transmembrane region" description="Helical" evidence="1">
    <location>
        <begin position="437"/>
        <end position="458"/>
    </location>
</feature>
<feature type="transmembrane region" description="Helical" evidence="1">
    <location>
        <begin position="119"/>
        <end position="139"/>
    </location>
</feature>
<feature type="transmembrane region" description="Helical" evidence="1">
    <location>
        <begin position="379"/>
        <end position="401"/>
    </location>
</feature>
<accession>A0A074ZTH2</accession>
<dbReference type="RefSeq" id="XP_009165530.1">
    <property type="nucleotide sequence ID" value="XM_009167266.1"/>
</dbReference>
<dbReference type="STRING" id="6198.A0A074ZTH2"/>
<dbReference type="GeneID" id="20327281"/>
<dbReference type="GO" id="GO:0022857">
    <property type="term" value="F:transmembrane transporter activity"/>
    <property type="evidence" value="ECO:0007669"/>
    <property type="project" value="InterPro"/>
</dbReference>
<feature type="transmembrane region" description="Helical" evidence="1">
    <location>
        <begin position="301"/>
        <end position="324"/>
    </location>
</feature>
<dbReference type="InterPro" id="IPR027197">
    <property type="entry name" value="SLC43A3"/>
</dbReference>
<feature type="transmembrane region" description="Helical" evidence="1">
    <location>
        <begin position="345"/>
        <end position="373"/>
    </location>
</feature>
<dbReference type="InterPro" id="IPR036259">
    <property type="entry name" value="MFS_trans_sf"/>
</dbReference>
<keyword evidence="1" id="KW-0812">Transmembrane</keyword>
<name>A0A074ZTH2_OPIVI</name>
<gene>
    <name evidence="2" type="ORF">T265_13113</name>
</gene>
<feature type="transmembrane region" description="Helical" evidence="1">
    <location>
        <begin position="151"/>
        <end position="172"/>
    </location>
</feature>
<feature type="transmembrane region" description="Helical" evidence="1">
    <location>
        <begin position="413"/>
        <end position="431"/>
    </location>
</feature>
<protein>
    <recommendedName>
        <fullName evidence="4">Transporter, major facilitator family protein</fullName>
    </recommendedName>
</protein>
<sequence>HQLNSCCQCGYKRWIILILAIIELFWFSGYHYGYNALVPVYEDLGVFISRCQPNEVKCPAQEAMFNDAFIVWIALQMLLVTGTGYLMDRIGLRALKLIVTLIYFVGTLMFAFTSRNTSTLFFVAGIFVAPAAMSSLICNHQISSQFPRYRGFVVSLLSGAFDSSGFVTYLIGQTAPGISLRTSFVVLACCALIYGTGMGLFALKQWSSEMGELEKPEEVKDVPAKGDESDTSRNLDSLDVRIQRHMEKRYTSFGSCINSWPFALVTLWFMVALLRFCYFLTQMSQQLAYLFGDDTQTINELQSISAALLMCGFLISPVSGVVLDSSRALFRRRMSRSPMADDAELYWMSLRGIAPAFLVLAVAAVIVSGLLFVKSKITYYIAFVFFVLLRSLLFSASVNFVLTAFPIERFGTVNGLVNTIGGIFSLLQYGIVRMSAVPGNALVAALTILLFISPLVLLTKSR</sequence>
<feature type="transmembrane region" description="Helical" evidence="1">
    <location>
        <begin position="69"/>
        <end position="87"/>
    </location>
</feature>
<dbReference type="Pfam" id="PF07690">
    <property type="entry name" value="MFS_1"/>
    <property type="match status" value="1"/>
</dbReference>
<keyword evidence="3" id="KW-1185">Reference proteome</keyword>
<dbReference type="EMBL" id="KL596656">
    <property type="protein sequence ID" value="KER30738.1"/>
    <property type="molecule type" value="Genomic_DNA"/>
</dbReference>
<feature type="transmembrane region" description="Helical" evidence="1">
    <location>
        <begin position="259"/>
        <end position="281"/>
    </location>
</feature>
<dbReference type="KEGG" id="ovi:T265_13113"/>
<dbReference type="OrthoDB" id="330047at2759"/>
<dbReference type="PANTHER" id="PTHR20765">
    <property type="entry name" value="SOLUTE CARRIER FAMILY 43 MEMBER 3-RELATED"/>
    <property type="match status" value="1"/>
</dbReference>
<feature type="non-terminal residue" evidence="2">
    <location>
        <position position="1"/>
    </location>
</feature>